<dbReference type="Proteomes" id="UP000193920">
    <property type="component" value="Unassembled WGS sequence"/>
</dbReference>
<dbReference type="AlphaFoldDB" id="A0A1Y2ART3"/>
<keyword evidence="1" id="KW-1133">Transmembrane helix</keyword>
<dbReference type="EMBL" id="MCOG01000213">
    <property type="protein sequence ID" value="ORY25288.1"/>
    <property type="molecule type" value="Genomic_DNA"/>
</dbReference>
<dbReference type="InterPro" id="IPR036305">
    <property type="entry name" value="RGS_sf"/>
</dbReference>
<keyword evidence="1" id="KW-0812">Transmembrane</keyword>
<dbReference type="STRING" id="1754190.A0A1Y2ART3"/>
<comment type="caution">
    <text evidence="2">The sequence shown here is derived from an EMBL/GenBank/DDBJ whole genome shotgun (WGS) entry which is preliminary data.</text>
</comment>
<protein>
    <recommendedName>
        <fullName evidence="4">RGS domain-containing protein</fullName>
    </recommendedName>
</protein>
<evidence type="ECO:0000256" key="1">
    <source>
        <dbReference type="SAM" id="Phobius"/>
    </source>
</evidence>
<organism evidence="2 3">
    <name type="scientific">Neocallimastix californiae</name>
    <dbReference type="NCBI Taxonomy" id="1754190"/>
    <lineage>
        <taxon>Eukaryota</taxon>
        <taxon>Fungi</taxon>
        <taxon>Fungi incertae sedis</taxon>
        <taxon>Chytridiomycota</taxon>
        <taxon>Chytridiomycota incertae sedis</taxon>
        <taxon>Neocallimastigomycetes</taxon>
        <taxon>Neocallimastigales</taxon>
        <taxon>Neocallimastigaceae</taxon>
        <taxon>Neocallimastix</taxon>
    </lineage>
</organism>
<keyword evidence="1" id="KW-0472">Membrane</keyword>
<keyword evidence="3" id="KW-1185">Reference proteome</keyword>
<evidence type="ECO:0008006" key="4">
    <source>
        <dbReference type="Google" id="ProtNLM"/>
    </source>
</evidence>
<feature type="transmembrane region" description="Helical" evidence="1">
    <location>
        <begin position="117"/>
        <end position="138"/>
    </location>
</feature>
<name>A0A1Y2ART3_9FUNG</name>
<feature type="transmembrane region" description="Helical" evidence="1">
    <location>
        <begin position="158"/>
        <end position="180"/>
    </location>
</feature>
<dbReference type="Gene3D" id="1.10.167.10">
    <property type="entry name" value="Regulator of G-protein Signalling 4, domain 2"/>
    <property type="match status" value="1"/>
</dbReference>
<feature type="transmembrane region" description="Helical" evidence="1">
    <location>
        <begin position="63"/>
        <end position="80"/>
    </location>
</feature>
<sequence>MVSFDVPNSWDNEIFNVLKEFDNIFNKLSGSLEIHNYMINYSFNDTGLDINNPRAIKYYEKCGYSYIYFSCIGFIVKWINKYHASSNLMIKNLTTLDDVQSKSLFQILFSKFTEKRIYITLLIYSFLYFCYSILLSFVSSEYSIFPMSKGFCTIGLEYSPQFAIVFLFHFCFIPITLFELKKIKTTNPMKNSLLISLMLTVSCIIGYFIFIFVPFFNCNSIISYWPSDCFLLFGMLIQHYMHIAKPLIYSINMDKKINKLDISINGLKDLLKDKDLCKELMLFSLENCCVESVLFCKECEKFKKMALNSKNARNSNFSGYLTNYFGNIDNYNIKSIALNYLDNCDEKNIDKSLNLSFDDFSLTRKESVSSLTDNFKMKMQPLPEKPVLIDIILIASKIYDIFISGDSVYSVNITNKTFKSVSNKINSLAGSALKSHQSIKEFYNDNDVENIFDDAYEEVIRNIFYNSYVKFMSIKKDETNTNIDHNYAEFQINSA</sequence>
<dbReference type="OrthoDB" id="10506024at2759"/>
<dbReference type="InterPro" id="IPR044926">
    <property type="entry name" value="RGS_subdomain_2"/>
</dbReference>
<gene>
    <name evidence="2" type="ORF">LY90DRAFT_674894</name>
</gene>
<evidence type="ECO:0000313" key="3">
    <source>
        <dbReference type="Proteomes" id="UP000193920"/>
    </source>
</evidence>
<evidence type="ECO:0000313" key="2">
    <source>
        <dbReference type="EMBL" id="ORY25288.1"/>
    </source>
</evidence>
<feature type="transmembrane region" description="Helical" evidence="1">
    <location>
        <begin position="222"/>
        <end position="241"/>
    </location>
</feature>
<reference evidence="2 3" key="1">
    <citation type="submission" date="2016-08" db="EMBL/GenBank/DDBJ databases">
        <title>A Parts List for Fungal Cellulosomes Revealed by Comparative Genomics.</title>
        <authorList>
            <consortium name="DOE Joint Genome Institute"/>
            <person name="Haitjema C.H."/>
            <person name="Gilmore S.P."/>
            <person name="Henske J.K."/>
            <person name="Solomon K.V."/>
            <person name="De Groot R."/>
            <person name="Kuo A."/>
            <person name="Mondo S.J."/>
            <person name="Salamov A.A."/>
            <person name="Labutti K."/>
            <person name="Zhao Z."/>
            <person name="Chiniquy J."/>
            <person name="Barry K."/>
            <person name="Brewer H.M."/>
            <person name="Purvine S.O."/>
            <person name="Wright A.T."/>
            <person name="Boxma B."/>
            <person name="Van Alen T."/>
            <person name="Hackstein J.H."/>
            <person name="Baker S.E."/>
            <person name="Grigoriev I.V."/>
            <person name="O'Malley M.A."/>
        </authorList>
    </citation>
    <scope>NUCLEOTIDE SEQUENCE [LARGE SCALE GENOMIC DNA]</scope>
    <source>
        <strain evidence="2 3">G1</strain>
    </source>
</reference>
<accession>A0A1Y2ART3</accession>
<dbReference type="SUPFAM" id="SSF48097">
    <property type="entry name" value="Regulator of G-protein signaling, RGS"/>
    <property type="match status" value="1"/>
</dbReference>
<proteinExistence type="predicted"/>
<feature type="transmembrane region" description="Helical" evidence="1">
    <location>
        <begin position="192"/>
        <end position="216"/>
    </location>
</feature>